<gene>
    <name evidence="2" type="ORF">JCM9157_4214</name>
</gene>
<dbReference type="eggNOG" id="COG0491">
    <property type="taxonomic scope" value="Bacteria"/>
</dbReference>
<dbReference type="Proteomes" id="UP000018896">
    <property type="component" value="Unassembled WGS sequence"/>
</dbReference>
<dbReference type="InterPro" id="IPR036866">
    <property type="entry name" value="RibonucZ/Hydroxyglut_hydro"/>
</dbReference>
<dbReference type="Pfam" id="PF00753">
    <property type="entry name" value="Lactamase_B"/>
    <property type="match status" value="1"/>
</dbReference>
<evidence type="ECO:0000259" key="1">
    <source>
        <dbReference type="SMART" id="SM00849"/>
    </source>
</evidence>
<dbReference type="CDD" id="cd07721">
    <property type="entry name" value="yflN-like_MBL-fold"/>
    <property type="match status" value="1"/>
</dbReference>
<dbReference type="Gene3D" id="3.60.15.10">
    <property type="entry name" value="Ribonuclease Z/Hydroxyacylglutathione hydrolase-like"/>
    <property type="match status" value="1"/>
</dbReference>
<dbReference type="InterPro" id="IPR001279">
    <property type="entry name" value="Metallo-B-lactamas"/>
</dbReference>
<reference evidence="2 3" key="1">
    <citation type="journal article" date="2014" name="Genome Announc.">
        <title>Draft Genome Sequences of Three Alkaliphilic Bacillus Strains, Bacillus wakoensis JCM 9140T, Bacillus akibai JCM 9157T, and Bacillus hemicellulosilyticus JCM 9152T.</title>
        <authorList>
            <person name="Yuki M."/>
            <person name="Oshima K."/>
            <person name="Suda W."/>
            <person name="Oshida Y."/>
            <person name="Kitamura K."/>
            <person name="Iida T."/>
            <person name="Hattori M."/>
            <person name="Ohkuma M."/>
        </authorList>
    </citation>
    <scope>NUCLEOTIDE SEQUENCE [LARGE SCALE GENOMIC DNA]</scope>
    <source>
        <strain evidence="2 3">JCM 9157</strain>
    </source>
</reference>
<dbReference type="OrthoDB" id="9802248at2"/>
<dbReference type="SMART" id="SM00849">
    <property type="entry name" value="Lactamase_B"/>
    <property type="match status" value="1"/>
</dbReference>
<dbReference type="RefSeq" id="WP_081734253.1">
    <property type="nucleotide sequence ID" value="NZ_BAUV01000048.1"/>
</dbReference>
<name>W4QXY2_HALA3</name>
<dbReference type="InterPro" id="IPR050855">
    <property type="entry name" value="NDM-1-like"/>
</dbReference>
<dbReference type="SUPFAM" id="SSF56281">
    <property type="entry name" value="Metallo-hydrolase/oxidoreductase"/>
    <property type="match status" value="1"/>
</dbReference>
<accession>W4QXY2</accession>
<keyword evidence="3" id="KW-1185">Reference proteome</keyword>
<comment type="caution">
    <text evidence="2">The sequence shown here is derived from an EMBL/GenBank/DDBJ whole genome shotgun (WGS) entry which is preliminary data.</text>
</comment>
<organism evidence="2 3">
    <name type="scientific">Halalkalibacter akibai (strain ATCC 43226 / DSM 21942 / CIP 109018 / JCM 9157 / 1139)</name>
    <name type="common">Bacillus akibai</name>
    <dbReference type="NCBI Taxonomy" id="1236973"/>
    <lineage>
        <taxon>Bacteria</taxon>
        <taxon>Bacillati</taxon>
        <taxon>Bacillota</taxon>
        <taxon>Bacilli</taxon>
        <taxon>Bacillales</taxon>
        <taxon>Bacillaceae</taxon>
        <taxon>Halalkalibacter</taxon>
    </lineage>
</organism>
<dbReference type="PANTHER" id="PTHR42951:SF9">
    <property type="entry name" value="METAL-DEPENDENT HYDROLASE"/>
    <property type="match status" value="1"/>
</dbReference>
<dbReference type="EMBL" id="BAUV01000048">
    <property type="protein sequence ID" value="GAE36975.1"/>
    <property type="molecule type" value="Genomic_DNA"/>
</dbReference>
<evidence type="ECO:0000313" key="2">
    <source>
        <dbReference type="EMBL" id="GAE36975.1"/>
    </source>
</evidence>
<dbReference type="PANTHER" id="PTHR42951">
    <property type="entry name" value="METALLO-BETA-LACTAMASE DOMAIN-CONTAINING"/>
    <property type="match status" value="1"/>
</dbReference>
<protein>
    <submittedName>
        <fullName evidence="2">Metallo-beta-lactamase family protein</fullName>
    </submittedName>
</protein>
<dbReference type="AlphaFoldDB" id="W4QXY2"/>
<dbReference type="STRING" id="1236973.JCM9157_4214"/>
<feature type="domain" description="Metallo-beta-lactamase" evidence="1">
    <location>
        <begin position="18"/>
        <end position="210"/>
    </location>
</feature>
<proteinExistence type="predicted"/>
<sequence>MNQFQFLTQLTFLKHFFPVNCYIVEEESELTLIDAALPYSSKEIMQAAKRLGKPITRIVLTHGHEDHVGSLDRLAKQLPQAKVYISERESHLLAGDRKVLPNEPLMPIKGGLSIKIKTKPDVFIAEGDRIGSLLVVSTPGHTPGMMSFFDTRTKAIIVGDAFQTRGGLAVSGQFQWLFPFPALATWNRVMALESARKILNLNPSLLAVGHGNMLLNPSKSISKAIEKTQKHLQLDRKRVV</sequence>
<evidence type="ECO:0000313" key="3">
    <source>
        <dbReference type="Proteomes" id="UP000018896"/>
    </source>
</evidence>